<dbReference type="HOGENOM" id="CLU_045498_2_1_6"/>
<dbReference type="EMBL" id="CP000513">
    <property type="protein sequence ID" value="ABQ13511.1"/>
    <property type="molecule type" value="Genomic_DNA"/>
</dbReference>
<dbReference type="OrthoDB" id="554695at2"/>
<feature type="transmembrane region" description="Helical" evidence="8">
    <location>
        <begin position="78"/>
        <end position="97"/>
    </location>
</feature>
<evidence type="ECO:0000256" key="3">
    <source>
        <dbReference type="ARBA" id="ARBA00022448"/>
    </source>
</evidence>
<keyword evidence="7 8" id="KW-0472">Membrane</keyword>
<comment type="similarity">
    <text evidence="2 8">Belongs to the 4-toluene sulfonate uptake permease (TSUP) (TC 2.A.102) family.</text>
</comment>
<feature type="transmembrane region" description="Helical" evidence="8">
    <location>
        <begin position="6"/>
        <end position="39"/>
    </location>
</feature>
<feature type="transmembrane region" description="Helical" evidence="8">
    <location>
        <begin position="190"/>
        <end position="212"/>
    </location>
</feature>
<dbReference type="PANTHER" id="PTHR30269:SF0">
    <property type="entry name" value="MEMBRANE TRANSPORTER PROTEIN YFCA-RELATED"/>
    <property type="match status" value="1"/>
</dbReference>
<reference evidence="9 10" key="1">
    <citation type="journal article" date="2007" name="Nat. Biotechnol.">
        <title>Genome sequence and identification of candidate vaccine antigens from the animal pathogen Dichelobacter nodosus.</title>
        <authorList>
            <person name="Myers G.S."/>
            <person name="Parker D."/>
            <person name="Al-Hasani K."/>
            <person name="Kennan R.M."/>
            <person name="Seemann T."/>
            <person name="Ren Q."/>
            <person name="Badger J.H."/>
            <person name="Selengut J.D."/>
            <person name="Deboy R.T."/>
            <person name="Tettelin H."/>
            <person name="Boyce J.D."/>
            <person name="McCarl V.P."/>
            <person name="Han X."/>
            <person name="Nelson W.C."/>
            <person name="Madupu R."/>
            <person name="Mohamoud Y."/>
            <person name="Holley T."/>
            <person name="Fedorova N."/>
            <person name="Khouri H."/>
            <person name="Bottomley S.P."/>
            <person name="Whittington R.J."/>
            <person name="Adler B."/>
            <person name="Songer J.G."/>
            <person name="Rood J.I."/>
            <person name="Paulsen I.T."/>
        </authorList>
    </citation>
    <scope>NUCLEOTIDE SEQUENCE [LARGE SCALE GENOMIC DNA]</scope>
    <source>
        <strain evidence="9 10">VCS1703A</strain>
    </source>
</reference>
<keyword evidence="10" id="KW-1185">Reference proteome</keyword>
<keyword evidence="5 8" id="KW-0812">Transmembrane</keyword>
<evidence type="ECO:0000256" key="2">
    <source>
        <dbReference type="ARBA" id="ARBA00009142"/>
    </source>
</evidence>
<dbReference type="InterPro" id="IPR052017">
    <property type="entry name" value="TSUP"/>
</dbReference>
<dbReference type="eggNOG" id="COG0730">
    <property type="taxonomic scope" value="Bacteria"/>
</dbReference>
<evidence type="ECO:0000256" key="7">
    <source>
        <dbReference type="ARBA" id="ARBA00023136"/>
    </source>
</evidence>
<evidence type="ECO:0000256" key="1">
    <source>
        <dbReference type="ARBA" id="ARBA00004651"/>
    </source>
</evidence>
<evidence type="ECO:0000256" key="6">
    <source>
        <dbReference type="ARBA" id="ARBA00022989"/>
    </source>
</evidence>
<dbReference type="GO" id="GO:0005886">
    <property type="term" value="C:plasma membrane"/>
    <property type="evidence" value="ECO:0007669"/>
    <property type="project" value="UniProtKB-SubCell"/>
</dbReference>
<dbReference type="AlphaFoldDB" id="A5EVZ8"/>
<feature type="transmembrane region" description="Helical" evidence="8">
    <location>
        <begin position="103"/>
        <end position="122"/>
    </location>
</feature>
<dbReference type="STRING" id="246195.DNO_0392"/>
<keyword evidence="4 8" id="KW-1003">Cell membrane</keyword>
<name>A5EVZ8_DICNV</name>
<accession>A5EVZ8</accession>
<dbReference type="RefSeq" id="WP_012030733.1">
    <property type="nucleotide sequence ID" value="NC_009446.1"/>
</dbReference>
<proteinExistence type="inferred from homology"/>
<evidence type="ECO:0000313" key="10">
    <source>
        <dbReference type="Proteomes" id="UP000000248"/>
    </source>
</evidence>
<feature type="transmembrane region" description="Helical" evidence="8">
    <location>
        <begin position="232"/>
        <end position="250"/>
    </location>
</feature>
<dbReference type="PANTHER" id="PTHR30269">
    <property type="entry name" value="TRANSMEMBRANE PROTEIN YFCA"/>
    <property type="match status" value="1"/>
</dbReference>
<keyword evidence="3" id="KW-0813">Transport</keyword>
<gene>
    <name evidence="9" type="ordered locus">DNO_0392</name>
</gene>
<dbReference type="InterPro" id="IPR002781">
    <property type="entry name" value="TM_pro_TauE-like"/>
</dbReference>
<dbReference type="Pfam" id="PF01925">
    <property type="entry name" value="TauE"/>
    <property type="match status" value="1"/>
</dbReference>
<comment type="subcellular location">
    <subcellularLocation>
        <location evidence="1 8">Cell membrane</location>
        <topology evidence="1 8">Multi-pass membrane protein</topology>
    </subcellularLocation>
</comment>
<protein>
    <recommendedName>
        <fullName evidence="8">Probable membrane transporter protein</fullName>
    </recommendedName>
</protein>
<evidence type="ECO:0000256" key="8">
    <source>
        <dbReference type="RuleBase" id="RU363041"/>
    </source>
</evidence>
<dbReference type="Proteomes" id="UP000000248">
    <property type="component" value="Chromosome"/>
</dbReference>
<evidence type="ECO:0000256" key="4">
    <source>
        <dbReference type="ARBA" id="ARBA00022475"/>
    </source>
</evidence>
<evidence type="ECO:0000313" key="9">
    <source>
        <dbReference type="EMBL" id="ABQ13511.1"/>
    </source>
</evidence>
<dbReference type="KEGG" id="dno:DNO_0392"/>
<organism evidence="9 10">
    <name type="scientific">Dichelobacter nodosus (strain VCS1703A)</name>
    <dbReference type="NCBI Taxonomy" id="246195"/>
    <lineage>
        <taxon>Bacteria</taxon>
        <taxon>Pseudomonadati</taxon>
        <taxon>Pseudomonadota</taxon>
        <taxon>Gammaproteobacteria</taxon>
        <taxon>Cardiobacteriales</taxon>
        <taxon>Cardiobacteriaceae</taxon>
        <taxon>Dichelobacter</taxon>
    </lineage>
</organism>
<sequence length="258" mass="27202">MGGVPLHIVLLLFGVALTAGFVDTIAGGGGMLTIPALLLTPSLSPEMALATNKLQSSCGSTSAAFCFWRKGYIHFKPMLGGMFTTAVGAAVGVILIHIIDSGILAKVLPLLLITVAGIFIAMPTLGDVDHAAKLGFWGFALGLTLPIGFYDGFLGPGSGSFYILALIAFRGETLRQATMEAKVFNAMSNLTALTVFIIAGHIVWSLGVVMGVGQMLGAKLASGLVISRGSRLIRPMVIIMSVLMSLYLAYRNWFLPYF</sequence>
<evidence type="ECO:0000256" key="5">
    <source>
        <dbReference type="ARBA" id="ARBA00022692"/>
    </source>
</evidence>
<keyword evidence="6 8" id="KW-1133">Transmembrane helix</keyword>